<dbReference type="Proteomes" id="UP000320160">
    <property type="component" value="Unassembled WGS sequence"/>
</dbReference>
<accession>A0A553WKD4</accession>
<evidence type="ECO:0000313" key="3">
    <source>
        <dbReference type="Proteomes" id="UP000320160"/>
    </source>
</evidence>
<dbReference type="InterPro" id="IPR010466">
    <property type="entry name" value="DUF1058"/>
</dbReference>
<feature type="chain" id="PRO_5021954413" description="SH3b domain-containing protein" evidence="1">
    <location>
        <begin position="29"/>
        <end position="161"/>
    </location>
</feature>
<gene>
    <name evidence="2" type="ORF">FOM92_07065</name>
</gene>
<dbReference type="EMBL" id="VKKU01000001">
    <property type="protein sequence ID" value="TSB05126.1"/>
    <property type="molecule type" value="Genomic_DNA"/>
</dbReference>
<keyword evidence="3" id="KW-1185">Reference proteome</keyword>
<organism evidence="2 3">
    <name type="scientific">Sphingorhabdus contaminans</name>
    <dbReference type="NCBI Taxonomy" id="1343899"/>
    <lineage>
        <taxon>Bacteria</taxon>
        <taxon>Pseudomonadati</taxon>
        <taxon>Pseudomonadota</taxon>
        <taxon>Alphaproteobacteria</taxon>
        <taxon>Sphingomonadales</taxon>
        <taxon>Sphingomonadaceae</taxon>
        <taxon>Sphingorhabdus</taxon>
    </lineage>
</organism>
<proteinExistence type="predicted"/>
<evidence type="ECO:0008006" key="4">
    <source>
        <dbReference type="Google" id="ProtNLM"/>
    </source>
</evidence>
<dbReference type="OrthoDB" id="9810773at2"/>
<dbReference type="AlphaFoldDB" id="A0A553WKD4"/>
<dbReference type="RefSeq" id="WP_143776042.1">
    <property type="nucleotide sequence ID" value="NZ_VKKU01000001.1"/>
</dbReference>
<name>A0A553WKD4_9SPHN</name>
<dbReference type="Gene3D" id="2.30.30.40">
    <property type="entry name" value="SH3 Domains"/>
    <property type="match status" value="1"/>
</dbReference>
<evidence type="ECO:0000313" key="2">
    <source>
        <dbReference type="EMBL" id="TSB05126.1"/>
    </source>
</evidence>
<dbReference type="Pfam" id="PF06347">
    <property type="entry name" value="SH3_4"/>
    <property type="match status" value="2"/>
</dbReference>
<protein>
    <recommendedName>
        <fullName evidence="4">SH3b domain-containing protein</fullName>
    </recommendedName>
</protein>
<comment type="caution">
    <text evidence="2">The sequence shown here is derived from an EMBL/GenBank/DDBJ whole genome shotgun (WGS) entry which is preliminary data.</text>
</comment>
<evidence type="ECO:0000256" key="1">
    <source>
        <dbReference type="SAM" id="SignalP"/>
    </source>
</evidence>
<sequence length="161" mass="18044">MANQAKIIWQGVALCAAFFGAVALNAQAQQKTPYWASIEESEARMRTGPSTEFPVKWIYKRQNMPVKVVAVHSVWRKVEDPDGDQGWMHVRLLSPKRTALVVGSSIAALRETPQPTARIAWRVEPGVVGTIDECDKGWCRFDNAGRYGFIETDRLWGDEAP</sequence>
<feature type="signal peptide" evidence="1">
    <location>
        <begin position="1"/>
        <end position="28"/>
    </location>
</feature>
<keyword evidence="1" id="KW-0732">Signal</keyword>
<reference evidence="2 3" key="1">
    <citation type="submission" date="2019-07" db="EMBL/GenBank/DDBJ databases">
        <authorList>
            <person name="Park M."/>
        </authorList>
    </citation>
    <scope>NUCLEOTIDE SEQUENCE [LARGE SCALE GENOMIC DNA]</scope>
    <source>
        <strain evidence="2 3">KCTC32445</strain>
    </source>
</reference>